<organism evidence="1 2">
    <name type="scientific">Marivibrio halodurans</name>
    <dbReference type="NCBI Taxonomy" id="2039722"/>
    <lineage>
        <taxon>Bacteria</taxon>
        <taxon>Pseudomonadati</taxon>
        <taxon>Pseudomonadota</taxon>
        <taxon>Alphaproteobacteria</taxon>
        <taxon>Rhodospirillales</taxon>
        <taxon>Rhodospirillaceae</taxon>
        <taxon>Marivibrio</taxon>
    </lineage>
</organism>
<dbReference type="AlphaFoldDB" id="A0A8J7S0Z9"/>
<protein>
    <submittedName>
        <fullName evidence="1">Uncharacterized protein</fullName>
    </submittedName>
</protein>
<name>A0A8J7S0Z9_9PROT</name>
<evidence type="ECO:0000313" key="1">
    <source>
        <dbReference type="EMBL" id="MBP5856709.1"/>
    </source>
</evidence>
<dbReference type="Proteomes" id="UP000672602">
    <property type="component" value="Unassembled WGS sequence"/>
</dbReference>
<dbReference type="EMBL" id="JAGMWN010000003">
    <property type="protein sequence ID" value="MBP5856709.1"/>
    <property type="molecule type" value="Genomic_DNA"/>
</dbReference>
<accession>A0A8J7S0Z9</accession>
<proteinExistence type="predicted"/>
<dbReference type="RefSeq" id="WP_210681305.1">
    <property type="nucleotide sequence ID" value="NZ_JAGMWN010000003.1"/>
</dbReference>
<sequence>MTISLRTRYRSSKVRFRAPRAGAILTVLTLFLFLPTLNAPAAQIMAPDLDKAVDPDAASRPMLVNLFEFVQGFTAEEVKRGTHGAVYRLSKPTRVGPQQIQLGFDHDGTPKIARLVMEISDNGTINQLSVTEAIVMVTATLRPEWGSAEKVVTRTVQHAFKDYDPAGPDKAYGIDTGIESDQAALRVYPTRSKATFDIRPRLPSFERLNRTAVTRLLEDSTLVMKPLDGRAPYRSYHAPDRLFSGKVTGSESVDTGTWRVAADGTYCVELAPTAGWRCSTIVRNSKGDYALMEAVDGKPIGHVRAMLDFVPGNPQGLFVARVADVLPPSMVAEVTAGHTEERRERARDSSGAKNTVTTYFRGDGSFKEGPEDGRWNVLQDGRRCWKVEQPEPGGWQCAFLRETDGGTFTLVDEGGRVMAEALIRQGNIKGW</sequence>
<comment type="caution">
    <text evidence="1">The sequence shown here is derived from an EMBL/GenBank/DDBJ whole genome shotgun (WGS) entry which is preliminary data.</text>
</comment>
<keyword evidence="2" id="KW-1185">Reference proteome</keyword>
<gene>
    <name evidence="1" type="ORF">KAJ83_06795</name>
</gene>
<evidence type="ECO:0000313" key="2">
    <source>
        <dbReference type="Proteomes" id="UP000672602"/>
    </source>
</evidence>
<reference evidence="1" key="1">
    <citation type="submission" date="2021-04" db="EMBL/GenBank/DDBJ databases">
        <authorList>
            <person name="Zhang D.-C."/>
        </authorList>
    </citation>
    <scope>NUCLEOTIDE SEQUENCE</scope>
    <source>
        <strain evidence="1">CGMCC 1.15697</strain>
    </source>
</reference>